<dbReference type="PANTHER" id="PTHR36833">
    <property type="entry name" value="SLR0610 PROTEIN-RELATED"/>
    <property type="match status" value="1"/>
</dbReference>
<feature type="transmembrane region" description="Helical" evidence="1">
    <location>
        <begin position="229"/>
        <end position="251"/>
    </location>
</feature>
<dbReference type="InterPro" id="IPR010390">
    <property type="entry name" value="ABC-2_transporter-like"/>
</dbReference>
<protein>
    <submittedName>
        <fullName evidence="2">ABC-2 type transport system permease protein</fullName>
    </submittedName>
</protein>
<accession>A0A1M7JKJ0</accession>
<organism evidence="2 3">
    <name type="scientific">Anaerosporobacter mobilis DSM 15930</name>
    <dbReference type="NCBI Taxonomy" id="1120996"/>
    <lineage>
        <taxon>Bacteria</taxon>
        <taxon>Bacillati</taxon>
        <taxon>Bacillota</taxon>
        <taxon>Clostridia</taxon>
        <taxon>Lachnospirales</taxon>
        <taxon>Lachnospiraceae</taxon>
        <taxon>Anaerosporobacter</taxon>
    </lineage>
</organism>
<feature type="transmembrane region" description="Helical" evidence="1">
    <location>
        <begin position="146"/>
        <end position="174"/>
    </location>
</feature>
<dbReference type="PANTHER" id="PTHR36833:SF1">
    <property type="entry name" value="INTEGRAL MEMBRANE TRANSPORT PROTEIN"/>
    <property type="match status" value="1"/>
</dbReference>
<dbReference type="AlphaFoldDB" id="A0A1M7JKJ0"/>
<dbReference type="OrthoDB" id="9788195at2"/>
<evidence type="ECO:0000256" key="1">
    <source>
        <dbReference type="SAM" id="Phobius"/>
    </source>
</evidence>
<keyword evidence="3" id="KW-1185">Reference proteome</keyword>
<sequence>MRRYFHLYRVFATQFMKSLVQSKVDFIIGLLGFFLSQMFGIVFLSLVFKQIPSLNGWTFEQLVFIYGFAQIPRGIDHFLTDNIWMLAMRYVIRGEFDRFLLRPINPFFQLICDKFQADAVGELIVGFALVVFSVVNHTVTVTPVNVLLFMISVFAGALIYTSIKLFFASLAFWIKDSIAILQLAYETADFAKYPLSIYPKGIRFILTYLIPFAFVAFFPASYFLTGENVIMTIGAEVLIAGIVWIIAYAVFRKGLTVYESAGN</sequence>
<name>A0A1M7JKJ0_9FIRM</name>
<dbReference type="STRING" id="1120996.SAMN02746066_02344"/>
<feature type="transmembrane region" description="Helical" evidence="1">
    <location>
        <begin position="202"/>
        <end position="223"/>
    </location>
</feature>
<proteinExistence type="predicted"/>
<keyword evidence="1" id="KW-0472">Membrane</keyword>
<keyword evidence="1" id="KW-1133">Transmembrane helix</keyword>
<evidence type="ECO:0000313" key="2">
    <source>
        <dbReference type="EMBL" id="SHM53524.1"/>
    </source>
</evidence>
<feature type="transmembrane region" description="Helical" evidence="1">
    <location>
        <begin position="26"/>
        <end position="48"/>
    </location>
</feature>
<dbReference type="Pfam" id="PF06182">
    <property type="entry name" value="ABC2_membrane_6"/>
    <property type="match status" value="1"/>
</dbReference>
<dbReference type="EMBL" id="FRCP01000011">
    <property type="protein sequence ID" value="SHM53524.1"/>
    <property type="molecule type" value="Genomic_DNA"/>
</dbReference>
<dbReference type="Proteomes" id="UP000184038">
    <property type="component" value="Unassembled WGS sequence"/>
</dbReference>
<keyword evidence="1" id="KW-0812">Transmembrane</keyword>
<gene>
    <name evidence="2" type="ORF">SAMN02746066_02344</name>
</gene>
<reference evidence="2 3" key="1">
    <citation type="submission" date="2016-11" db="EMBL/GenBank/DDBJ databases">
        <authorList>
            <person name="Jaros S."/>
            <person name="Januszkiewicz K."/>
            <person name="Wedrychowicz H."/>
        </authorList>
    </citation>
    <scope>NUCLEOTIDE SEQUENCE [LARGE SCALE GENOMIC DNA]</scope>
    <source>
        <strain evidence="2 3">DSM 15930</strain>
    </source>
</reference>
<evidence type="ECO:0000313" key="3">
    <source>
        <dbReference type="Proteomes" id="UP000184038"/>
    </source>
</evidence>
<feature type="transmembrane region" description="Helical" evidence="1">
    <location>
        <begin position="119"/>
        <end position="140"/>
    </location>
</feature>
<dbReference type="RefSeq" id="WP_073287836.1">
    <property type="nucleotide sequence ID" value="NZ_FRCP01000011.1"/>
</dbReference>